<evidence type="ECO:0000313" key="1">
    <source>
        <dbReference type="EMBL" id="CAA9479100.1"/>
    </source>
</evidence>
<dbReference type="InterPro" id="IPR027417">
    <property type="entry name" value="P-loop_NTPase"/>
</dbReference>
<organism evidence="1">
    <name type="scientific">uncultured Rubrobacteraceae bacterium</name>
    <dbReference type="NCBI Taxonomy" id="349277"/>
    <lineage>
        <taxon>Bacteria</taxon>
        <taxon>Bacillati</taxon>
        <taxon>Actinomycetota</taxon>
        <taxon>Rubrobacteria</taxon>
        <taxon>Rubrobacterales</taxon>
        <taxon>Rubrobacteraceae</taxon>
        <taxon>environmental samples</taxon>
    </lineage>
</organism>
<dbReference type="SUPFAM" id="SSF52540">
    <property type="entry name" value="P-loop containing nucleoside triphosphate hydrolases"/>
    <property type="match status" value="1"/>
</dbReference>
<dbReference type="Gene3D" id="3.40.50.300">
    <property type="entry name" value="P-loop containing nucleotide triphosphate hydrolases"/>
    <property type="match status" value="1"/>
</dbReference>
<proteinExistence type="predicted"/>
<gene>
    <name evidence="1" type="ORF">AVDCRST_MAG02-4721</name>
</gene>
<evidence type="ECO:0008006" key="2">
    <source>
        <dbReference type="Google" id="ProtNLM"/>
    </source>
</evidence>
<name>A0A6J4RYP0_9ACTN</name>
<dbReference type="AlphaFoldDB" id="A0A6J4RYP0"/>
<accession>A0A6J4RYP0</accession>
<reference evidence="1" key="1">
    <citation type="submission" date="2020-02" db="EMBL/GenBank/DDBJ databases">
        <authorList>
            <person name="Meier V. D."/>
        </authorList>
    </citation>
    <scope>NUCLEOTIDE SEQUENCE</scope>
    <source>
        <strain evidence="1">AVDCRST_MAG02</strain>
    </source>
</reference>
<dbReference type="EMBL" id="CADCVH010000118">
    <property type="protein sequence ID" value="CAA9479100.1"/>
    <property type="molecule type" value="Genomic_DNA"/>
</dbReference>
<protein>
    <recommendedName>
        <fullName evidence="2">Sulfotransferase family protein</fullName>
    </recommendedName>
</protein>
<sequence>MGERLVIAGFHRSGTSATAQILHRAGLFLGDELLEALPSNPYGHFEDRGVVELHQEVLADNGLTWLVDRPLLPVVGEERWAGMRRIIERRDAEHALWGFKDPRMCMFMMPWKYLMPDMKVLLVYRHFSECTYSLGRRHSSDLFLNRGNRYVHRRFFEEPDLALRMWLAHNEALVAFARAYPQDTLTVSLDAIREGFPLVRAVNERWGLGLADVPTAEVYDPSVSSRRARRQPVSDRRLIGRVTETWEALESLAAPDAGNVPEKEPAFA</sequence>